<gene>
    <name evidence="9" type="ORF">FA10DRAFT_237931</name>
</gene>
<dbReference type="OrthoDB" id="154356at2759"/>
<feature type="domain" description="CBS" evidence="8">
    <location>
        <begin position="42"/>
        <end position="103"/>
    </location>
</feature>
<dbReference type="Gene3D" id="3.10.580.10">
    <property type="entry name" value="CBS-domain"/>
    <property type="match status" value="1"/>
</dbReference>
<dbReference type="EMBL" id="KZ819634">
    <property type="protein sequence ID" value="PWN94106.1"/>
    <property type="molecule type" value="Genomic_DNA"/>
</dbReference>
<accession>A0A316YYG9</accession>
<dbReference type="InParanoid" id="A0A316YYG9"/>
<evidence type="ECO:0000256" key="3">
    <source>
        <dbReference type="ARBA" id="ARBA00023163"/>
    </source>
</evidence>
<evidence type="ECO:0000256" key="4">
    <source>
        <dbReference type="ARBA" id="ARBA00023242"/>
    </source>
</evidence>
<dbReference type="STRING" id="215250.A0A316YYG9"/>
<dbReference type="PANTHER" id="PTHR21242:SF0">
    <property type="entry name" value="TRANSCRIPTION INITIATION FACTOR TFIID SUBUNIT 10"/>
    <property type="match status" value="1"/>
</dbReference>
<dbReference type="PRINTS" id="PR01443">
    <property type="entry name" value="TFIID30KDSUB"/>
</dbReference>
<dbReference type="AlphaFoldDB" id="A0A316YYG9"/>
<dbReference type="CDD" id="cd07982">
    <property type="entry name" value="HFD_TAF10"/>
    <property type="match status" value="1"/>
</dbReference>
<feature type="compositionally biased region" description="Polar residues" evidence="7">
    <location>
        <begin position="208"/>
        <end position="224"/>
    </location>
</feature>
<evidence type="ECO:0000259" key="8">
    <source>
        <dbReference type="PROSITE" id="PS51371"/>
    </source>
</evidence>
<feature type="compositionally biased region" description="Polar residues" evidence="7">
    <location>
        <begin position="187"/>
        <end position="199"/>
    </location>
</feature>
<keyword evidence="6" id="KW-0129">CBS domain</keyword>
<dbReference type="GO" id="GO:0005669">
    <property type="term" value="C:transcription factor TFIID complex"/>
    <property type="evidence" value="ECO:0007669"/>
    <property type="project" value="TreeGrafter"/>
</dbReference>
<evidence type="ECO:0000256" key="7">
    <source>
        <dbReference type="SAM" id="MobiDB-lite"/>
    </source>
</evidence>
<organism evidence="9 10">
    <name type="scientific">Acaromyces ingoldii</name>
    <dbReference type="NCBI Taxonomy" id="215250"/>
    <lineage>
        <taxon>Eukaryota</taxon>
        <taxon>Fungi</taxon>
        <taxon>Dikarya</taxon>
        <taxon>Basidiomycota</taxon>
        <taxon>Ustilaginomycotina</taxon>
        <taxon>Exobasidiomycetes</taxon>
        <taxon>Exobasidiales</taxon>
        <taxon>Cryptobasidiaceae</taxon>
        <taxon>Acaromyces</taxon>
    </lineage>
</organism>
<dbReference type="Proteomes" id="UP000245768">
    <property type="component" value="Unassembled WGS sequence"/>
</dbReference>
<keyword evidence="4" id="KW-0539">Nucleus</keyword>
<evidence type="ECO:0000313" key="9">
    <source>
        <dbReference type="EMBL" id="PWN94106.1"/>
    </source>
</evidence>
<protein>
    <recommendedName>
        <fullName evidence="8">CBS domain-containing protein</fullName>
    </recommendedName>
</protein>
<keyword evidence="2" id="KW-0805">Transcription regulation</keyword>
<evidence type="ECO:0000256" key="1">
    <source>
        <dbReference type="ARBA" id="ARBA00004123"/>
    </source>
</evidence>
<keyword evidence="3" id="KW-0804">Transcription</keyword>
<sequence>MSTSSSITGPIPPPRGLPISEPSPASQPLVVKYRGATVEDLQLSPAVCVGLDATVGNALDVAFDHEYGQLPVLSDTNGNRRLTGYLDVKSLREAVDAGKLNKSDSVKANMVRFSKEQKPSQPANQSSDEKKVFTLITPETGLGELEAFLTIYPFALVTDASRNFVLAVATREDLAKYAQRRGMEEPQGNTTPTQRQQKTGDVEMTDASAGNTTLQGATSTTVQPMSRREEEEKRKDRTLAEFLRMLDGYRPLIPDEVTDHYLEKVGFECEDVRLKRLLSLAAEKFVADIAADAFQYARIRTNAGPGARGKGAGNSTAAQAAAAAAATAGATGSKDRSRTVLTMDDLGAALGEYGVNARRADFYR</sequence>
<feature type="region of interest" description="Disordered" evidence="7">
    <location>
        <begin position="180"/>
        <end position="235"/>
    </location>
</feature>
<dbReference type="GO" id="GO:0006367">
    <property type="term" value="P:transcription initiation at RNA polymerase II promoter"/>
    <property type="evidence" value="ECO:0007669"/>
    <property type="project" value="TreeGrafter"/>
</dbReference>
<evidence type="ECO:0000256" key="2">
    <source>
        <dbReference type="ARBA" id="ARBA00023015"/>
    </source>
</evidence>
<reference evidence="9 10" key="1">
    <citation type="journal article" date="2018" name="Mol. Biol. Evol.">
        <title>Broad Genomic Sampling Reveals a Smut Pathogenic Ancestry of the Fungal Clade Ustilaginomycotina.</title>
        <authorList>
            <person name="Kijpornyongpan T."/>
            <person name="Mondo S.J."/>
            <person name="Barry K."/>
            <person name="Sandor L."/>
            <person name="Lee J."/>
            <person name="Lipzen A."/>
            <person name="Pangilinan J."/>
            <person name="LaButti K."/>
            <person name="Hainaut M."/>
            <person name="Henrissat B."/>
            <person name="Grigoriev I.V."/>
            <person name="Spatafora J.W."/>
            <person name="Aime M.C."/>
        </authorList>
    </citation>
    <scope>NUCLEOTIDE SEQUENCE [LARGE SCALE GENOMIC DNA]</scope>
    <source>
        <strain evidence="9 10">MCA 4198</strain>
    </source>
</reference>
<evidence type="ECO:0000313" key="10">
    <source>
        <dbReference type="Proteomes" id="UP000245768"/>
    </source>
</evidence>
<comment type="subcellular location">
    <subcellularLocation>
        <location evidence="1">Nucleus</location>
    </subcellularLocation>
</comment>
<feature type="compositionally biased region" description="Basic and acidic residues" evidence="7">
    <location>
        <begin position="226"/>
        <end position="235"/>
    </location>
</feature>
<dbReference type="RefSeq" id="XP_025381304.1">
    <property type="nucleotide sequence ID" value="XM_025519125.1"/>
</dbReference>
<name>A0A316YYG9_9BASI</name>
<evidence type="ECO:0000256" key="5">
    <source>
        <dbReference type="ARBA" id="ARBA00025730"/>
    </source>
</evidence>
<dbReference type="InterPro" id="IPR003923">
    <property type="entry name" value="TAF10"/>
</dbReference>
<dbReference type="Pfam" id="PF03540">
    <property type="entry name" value="TAF10"/>
    <property type="match status" value="1"/>
</dbReference>
<dbReference type="SUPFAM" id="SSF54631">
    <property type="entry name" value="CBS-domain pair"/>
    <property type="match status" value="1"/>
</dbReference>
<dbReference type="PROSITE" id="PS51371">
    <property type="entry name" value="CBS"/>
    <property type="match status" value="1"/>
</dbReference>
<dbReference type="InterPro" id="IPR046342">
    <property type="entry name" value="CBS_dom_sf"/>
</dbReference>
<dbReference type="Pfam" id="PF00571">
    <property type="entry name" value="CBS"/>
    <property type="match status" value="1"/>
</dbReference>
<dbReference type="GO" id="GO:1990841">
    <property type="term" value="F:promoter-specific chromatin binding"/>
    <property type="evidence" value="ECO:0007669"/>
    <property type="project" value="TreeGrafter"/>
</dbReference>
<proteinExistence type="inferred from homology"/>
<feature type="region of interest" description="Disordered" evidence="7">
    <location>
        <begin position="1"/>
        <end position="26"/>
    </location>
</feature>
<keyword evidence="10" id="KW-1185">Reference proteome</keyword>
<evidence type="ECO:0000256" key="6">
    <source>
        <dbReference type="PROSITE-ProRule" id="PRU00703"/>
    </source>
</evidence>
<dbReference type="InterPro" id="IPR000644">
    <property type="entry name" value="CBS_dom"/>
</dbReference>
<comment type="similarity">
    <text evidence="5">Belongs to the TAF10 family.</text>
</comment>
<dbReference type="PANTHER" id="PTHR21242">
    <property type="entry name" value="TRANSCRIPTION INITIATION FACTOR TFIID SUBUNIT 10"/>
    <property type="match status" value="1"/>
</dbReference>
<dbReference type="GO" id="GO:0016251">
    <property type="term" value="F:RNA polymerase II general transcription initiation factor activity"/>
    <property type="evidence" value="ECO:0007669"/>
    <property type="project" value="TreeGrafter"/>
</dbReference>
<dbReference type="GO" id="GO:0000124">
    <property type="term" value="C:SAGA complex"/>
    <property type="evidence" value="ECO:0007669"/>
    <property type="project" value="TreeGrafter"/>
</dbReference>
<dbReference type="GeneID" id="37041041"/>